<proteinExistence type="predicted"/>
<accession>A0A1D8ITJ5</accession>
<gene>
    <name evidence="2" type="ORF">BI364_14945</name>
</gene>
<dbReference type="InterPro" id="IPR019627">
    <property type="entry name" value="YAcAr"/>
</dbReference>
<sequence length="121" mass="12927">MLVAGGASDNAHSRIYHALYTVHERWSIGCVIHGGHSETDHLAEAWAKQQGIPTEVFAADWRGQGFAAGPASHRRMFEQGCPDFVVAFPGGRGTPDLVERARTLGLPVLDLRRPAGAVGGV</sequence>
<evidence type="ECO:0000259" key="1">
    <source>
        <dbReference type="Pfam" id="PF10686"/>
    </source>
</evidence>
<feature type="domain" description="YspA cpYpsA-related SLOG" evidence="1">
    <location>
        <begin position="2"/>
        <end position="62"/>
    </location>
</feature>
<name>A0A1D8ITJ5_9GAMM</name>
<dbReference type="EMBL" id="CP017415">
    <property type="protein sequence ID" value="AOU99786.1"/>
    <property type="molecule type" value="Genomic_DNA"/>
</dbReference>
<dbReference type="Proteomes" id="UP000095401">
    <property type="component" value="Chromosome"/>
</dbReference>
<organism evidence="2 3">
    <name type="scientific">Acidihalobacter yilgarnensis</name>
    <dbReference type="NCBI Taxonomy" id="2819280"/>
    <lineage>
        <taxon>Bacteria</taxon>
        <taxon>Pseudomonadati</taxon>
        <taxon>Pseudomonadota</taxon>
        <taxon>Gammaproteobacteria</taxon>
        <taxon>Chromatiales</taxon>
        <taxon>Ectothiorhodospiraceae</taxon>
        <taxon>Acidihalobacter</taxon>
    </lineage>
</organism>
<keyword evidence="3" id="KW-1185">Reference proteome</keyword>
<evidence type="ECO:0000313" key="3">
    <source>
        <dbReference type="Proteomes" id="UP000095401"/>
    </source>
</evidence>
<dbReference type="KEGG" id="aprs:BI364_14945"/>
<reference evidence="3" key="1">
    <citation type="submission" date="2016-09" db="EMBL/GenBank/DDBJ databases">
        <title>Acidihalobacter prosperus F5.</title>
        <authorList>
            <person name="Khaleque H.N."/>
            <person name="Ramsay J.P."/>
            <person name="Kaksonen A.H."/>
            <person name="Boxall N.J."/>
            <person name="Watkin E.L.J."/>
        </authorList>
    </citation>
    <scope>NUCLEOTIDE SEQUENCE [LARGE SCALE GENOMIC DNA]</scope>
    <source>
        <strain evidence="3">F5</strain>
    </source>
</reference>
<protein>
    <recommendedName>
        <fullName evidence="1">YspA cpYpsA-related SLOG domain-containing protein</fullName>
    </recommendedName>
</protein>
<dbReference type="AlphaFoldDB" id="A0A1D8ITJ5"/>
<dbReference type="Pfam" id="PF10686">
    <property type="entry name" value="YAcAr"/>
    <property type="match status" value="1"/>
</dbReference>
<evidence type="ECO:0000313" key="2">
    <source>
        <dbReference type="EMBL" id="AOU99786.1"/>
    </source>
</evidence>